<feature type="compositionally biased region" description="Basic and acidic residues" evidence="1">
    <location>
        <begin position="22"/>
        <end position="34"/>
    </location>
</feature>
<feature type="region of interest" description="Disordered" evidence="1">
    <location>
        <begin position="77"/>
        <end position="99"/>
    </location>
</feature>
<evidence type="ECO:0000256" key="1">
    <source>
        <dbReference type="SAM" id="MobiDB-lite"/>
    </source>
</evidence>
<reference evidence="2 3" key="1">
    <citation type="journal article" date="2019" name="Int. J. Syst. Evol. Microbiol.">
        <title>The Global Catalogue of Microorganisms (GCM) 10K type strain sequencing project: providing services to taxonomists for standard genome sequencing and annotation.</title>
        <authorList>
            <consortium name="The Broad Institute Genomics Platform"/>
            <consortium name="The Broad Institute Genome Sequencing Center for Infectious Disease"/>
            <person name="Wu L."/>
            <person name="Ma J."/>
        </authorList>
    </citation>
    <scope>NUCLEOTIDE SEQUENCE [LARGE SCALE GENOMIC DNA]</scope>
    <source>
        <strain evidence="2 3">JCM 13244</strain>
    </source>
</reference>
<dbReference type="EMBL" id="BAAALR010000059">
    <property type="protein sequence ID" value="GAA1703980.1"/>
    <property type="molecule type" value="Genomic_DNA"/>
</dbReference>
<organism evidence="2 3">
    <name type="scientific">Streptomyces yatensis</name>
    <dbReference type="NCBI Taxonomy" id="155177"/>
    <lineage>
        <taxon>Bacteria</taxon>
        <taxon>Bacillati</taxon>
        <taxon>Actinomycetota</taxon>
        <taxon>Actinomycetes</taxon>
        <taxon>Kitasatosporales</taxon>
        <taxon>Streptomycetaceae</taxon>
        <taxon>Streptomyces</taxon>
        <taxon>Streptomyces violaceusniger group</taxon>
    </lineage>
</organism>
<feature type="compositionally biased region" description="Low complexity" evidence="1">
    <location>
        <begin position="1"/>
        <end position="19"/>
    </location>
</feature>
<evidence type="ECO:0000313" key="2">
    <source>
        <dbReference type="EMBL" id="GAA1703980.1"/>
    </source>
</evidence>
<protein>
    <submittedName>
        <fullName evidence="2">Uncharacterized protein</fullName>
    </submittedName>
</protein>
<accession>A0ABN2IFB5</accession>
<keyword evidence="3" id="KW-1185">Reference proteome</keyword>
<name>A0ABN2IFB5_9ACTN</name>
<evidence type="ECO:0000313" key="3">
    <source>
        <dbReference type="Proteomes" id="UP001499947"/>
    </source>
</evidence>
<gene>
    <name evidence="2" type="ORF">GCM10009680_51100</name>
</gene>
<feature type="region of interest" description="Disordered" evidence="1">
    <location>
        <begin position="1"/>
        <end position="43"/>
    </location>
</feature>
<proteinExistence type="predicted"/>
<dbReference type="Proteomes" id="UP001499947">
    <property type="component" value="Unassembled WGS sequence"/>
</dbReference>
<comment type="caution">
    <text evidence="2">The sequence shown here is derived from an EMBL/GenBank/DDBJ whole genome shotgun (WGS) entry which is preliminary data.</text>
</comment>
<sequence length="99" mass="10381">MRVGAAGDAGPGARRAGAAARRRQEAARPERAHQDGGIPPRKARLRAVRHTDRLLVAYAATPPSGATERPAGLATWAIGRYPPPERPGAPIQQGHDVAP</sequence>